<organism evidence="1 2">
    <name type="scientific">Hyalomma asiaticum</name>
    <name type="common">Tick</name>
    <dbReference type="NCBI Taxonomy" id="266040"/>
    <lineage>
        <taxon>Eukaryota</taxon>
        <taxon>Metazoa</taxon>
        <taxon>Ecdysozoa</taxon>
        <taxon>Arthropoda</taxon>
        <taxon>Chelicerata</taxon>
        <taxon>Arachnida</taxon>
        <taxon>Acari</taxon>
        <taxon>Parasitiformes</taxon>
        <taxon>Ixodida</taxon>
        <taxon>Ixodoidea</taxon>
        <taxon>Ixodidae</taxon>
        <taxon>Hyalomminae</taxon>
        <taxon>Hyalomma</taxon>
    </lineage>
</organism>
<protein>
    <submittedName>
        <fullName evidence="1">Uncharacterized protein</fullName>
    </submittedName>
</protein>
<dbReference type="EMBL" id="CM023488">
    <property type="protein sequence ID" value="KAH6924409.1"/>
    <property type="molecule type" value="Genomic_DNA"/>
</dbReference>
<dbReference type="Proteomes" id="UP000821845">
    <property type="component" value="Chromosome 8"/>
</dbReference>
<name>A0ACB7RSI2_HYAAI</name>
<keyword evidence="2" id="KW-1185">Reference proteome</keyword>
<comment type="caution">
    <text evidence="1">The sequence shown here is derived from an EMBL/GenBank/DDBJ whole genome shotgun (WGS) entry which is preliminary data.</text>
</comment>
<sequence>MEVGTANDCATTSPEPKGTAETPSAAEPAFLSRTAEDTREKTVPGPRSSNSQLNSSAPPTTTAPAPNPEQASAGKLQAPSGDSSAGVLQTPHTEARDNGGRPDNGCRETISSATSETVDSRSATGAACSHNTAVTREHAFASLDLSVDEMVAQNWNSAWTSGAANIVLVVSTQALQCGSPVDLVTQVPATPASALQRSDSLPPVSTSRFQHAPADSHSVSLNGNAVTSATGGNGGPDERVLLVYRRTALPPANNVSNSSNDSAAERRRSVCASYPIMTSLLKDKQCTVNDHSPRTTRQQDIPQTPPTHSTTGGHVQPSEDLTRNGSLEQAHDDLPTSHRSERNDTAERRLTRVGGHHDVLDARQTWQQTNGGVSPSYNRASSASVPLPTGTHPASSIAKHRSELALPRENARVQGEYSGSSHVRLCPNQTQDKNPAIPSTAEDSSRSSPTNAPTPPFTAQNNDLEHPRSSNLVWPFTASPCERTSTPIPLSANHWLPKQVQDFSFPTTVGRTDLAGSDQYQQPPHVPDPTAFFRAAENKLRQPQLPSCSGTPQSVTMTRTALTAPLPQALRHTTAQYQGKKQTPGYPATNMLTAPTRVGESNPQHARHQTATPVVQSTEKRELERVMSALTEYRFRNRRLRDTLFENMLSLLKLLDDCERIRRWNAMECILKRTQQ</sequence>
<accession>A0ACB7RSI2</accession>
<evidence type="ECO:0000313" key="1">
    <source>
        <dbReference type="EMBL" id="KAH6924409.1"/>
    </source>
</evidence>
<evidence type="ECO:0000313" key="2">
    <source>
        <dbReference type="Proteomes" id="UP000821845"/>
    </source>
</evidence>
<proteinExistence type="predicted"/>
<gene>
    <name evidence="1" type="ORF">HPB50_016952</name>
</gene>
<reference evidence="1" key="1">
    <citation type="submission" date="2020-05" db="EMBL/GenBank/DDBJ databases">
        <title>Large-scale comparative analyses of tick genomes elucidate their genetic diversity and vector capacities.</title>
        <authorList>
            <person name="Jia N."/>
            <person name="Wang J."/>
            <person name="Shi W."/>
            <person name="Du L."/>
            <person name="Sun Y."/>
            <person name="Zhan W."/>
            <person name="Jiang J."/>
            <person name="Wang Q."/>
            <person name="Zhang B."/>
            <person name="Ji P."/>
            <person name="Sakyi L.B."/>
            <person name="Cui X."/>
            <person name="Yuan T."/>
            <person name="Jiang B."/>
            <person name="Yang W."/>
            <person name="Lam T.T.-Y."/>
            <person name="Chang Q."/>
            <person name="Ding S."/>
            <person name="Wang X."/>
            <person name="Zhu J."/>
            <person name="Ruan X."/>
            <person name="Zhao L."/>
            <person name="Wei J."/>
            <person name="Que T."/>
            <person name="Du C."/>
            <person name="Cheng J."/>
            <person name="Dai P."/>
            <person name="Han X."/>
            <person name="Huang E."/>
            <person name="Gao Y."/>
            <person name="Liu J."/>
            <person name="Shao H."/>
            <person name="Ye R."/>
            <person name="Li L."/>
            <person name="Wei W."/>
            <person name="Wang X."/>
            <person name="Wang C."/>
            <person name="Yang T."/>
            <person name="Huo Q."/>
            <person name="Li W."/>
            <person name="Guo W."/>
            <person name="Chen H."/>
            <person name="Zhou L."/>
            <person name="Ni X."/>
            <person name="Tian J."/>
            <person name="Zhou Y."/>
            <person name="Sheng Y."/>
            <person name="Liu T."/>
            <person name="Pan Y."/>
            <person name="Xia L."/>
            <person name="Li J."/>
            <person name="Zhao F."/>
            <person name="Cao W."/>
        </authorList>
    </citation>
    <scope>NUCLEOTIDE SEQUENCE</scope>
    <source>
        <strain evidence="1">Hyas-2018</strain>
    </source>
</reference>